<keyword evidence="3" id="KW-1185">Reference proteome</keyword>
<dbReference type="EMBL" id="QGKV02000759">
    <property type="protein sequence ID" value="KAF3562694.1"/>
    <property type="molecule type" value="Genomic_DNA"/>
</dbReference>
<organism evidence="2 3">
    <name type="scientific">Brassica cretica</name>
    <name type="common">Mustard</name>
    <dbReference type="NCBI Taxonomy" id="69181"/>
    <lineage>
        <taxon>Eukaryota</taxon>
        <taxon>Viridiplantae</taxon>
        <taxon>Streptophyta</taxon>
        <taxon>Embryophyta</taxon>
        <taxon>Tracheophyta</taxon>
        <taxon>Spermatophyta</taxon>
        <taxon>Magnoliopsida</taxon>
        <taxon>eudicotyledons</taxon>
        <taxon>Gunneridae</taxon>
        <taxon>Pentapetalae</taxon>
        <taxon>rosids</taxon>
        <taxon>malvids</taxon>
        <taxon>Brassicales</taxon>
        <taxon>Brassicaceae</taxon>
        <taxon>Brassiceae</taxon>
        <taxon>Brassica</taxon>
    </lineage>
</organism>
<proteinExistence type="predicted"/>
<evidence type="ECO:0000256" key="1">
    <source>
        <dbReference type="SAM" id="MobiDB-lite"/>
    </source>
</evidence>
<evidence type="ECO:0000313" key="3">
    <source>
        <dbReference type="Proteomes" id="UP000266723"/>
    </source>
</evidence>
<dbReference type="Proteomes" id="UP000266723">
    <property type="component" value="Unassembled WGS sequence"/>
</dbReference>
<comment type="caution">
    <text evidence="2">The sequence shown here is derived from an EMBL/GenBank/DDBJ whole genome shotgun (WGS) entry which is preliminary data.</text>
</comment>
<accession>A0ABQ7CTQ3</accession>
<sequence length="114" mass="12957">MAGCLLRAERFPRYWQESKSNESNEGSTGRSVGAEAQLTHLATITQIIDPKVHYLLETSYLGPHAKIGFSEQMTWALLEYEPDMYSLYEEPHFEGKKMEGSSKGEEIGLEKIQE</sequence>
<feature type="region of interest" description="Disordered" evidence="1">
    <location>
        <begin position="95"/>
        <end position="114"/>
    </location>
</feature>
<reference evidence="2 3" key="1">
    <citation type="journal article" date="2020" name="BMC Genomics">
        <title>Intraspecific diversification of the crop wild relative Brassica cretica Lam. using demographic model selection.</title>
        <authorList>
            <person name="Kioukis A."/>
            <person name="Michalopoulou V.A."/>
            <person name="Briers L."/>
            <person name="Pirintsos S."/>
            <person name="Studholme D.J."/>
            <person name="Pavlidis P."/>
            <person name="Sarris P.F."/>
        </authorList>
    </citation>
    <scope>NUCLEOTIDE SEQUENCE [LARGE SCALE GENOMIC DNA]</scope>
    <source>
        <strain evidence="3">cv. PFS-1207/04</strain>
    </source>
</reference>
<evidence type="ECO:0000313" key="2">
    <source>
        <dbReference type="EMBL" id="KAF3562694.1"/>
    </source>
</evidence>
<gene>
    <name evidence="2" type="ORF">DY000_02017113</name>
</gene>
<name>A0ABQ7CTQ3_BRACR</name>
<protein>
    <submittedName>
        <fullName evidence="2">Uncharacterized protein</fullName>
    </submittedName>
</protein>